<keyword evidence="2" id="KW-1185">Reference proteome</keyword>
<dbReference type="EMBL" id="BGZK01000007">
    <property type="protein sequence ID" value="GBP01091.1"/>
    <property type="molecule type" value="Genomic_DNA"/>
</dbReference>
<protein>
    <submittedName>
        <fullName evidence="1">Uncharacterized protein</fullName>
    </submittedName>
</protein>
<evidence type="ECO:0000313" key="1">
    <source>
        <dbReference type="EMBL" id="GBP01091.1"/>
    </source>
</evidence>
<organism evidence="1 2">
    <name type="scientific">Eumeta variegata</name>
    <name type="common">Bagworm moth</name>
    <name type="synonym">Eumeta japonica</name>
    <dbReference type="NCBI Taxonomy" id="151549"/>
    <lineage>
        <taxon>Eukaryota</taxon>
        <taxon>Metazoa</taxon>
        <taxon>Ecdysozoa</taxon>
        <taxon>Arthropoda</taxon>
        <taxon>Hexapoda</taxon>
        <taxon>Insecta</taxon>
        <taxon>Pterygota</taxon>
        <taxon>Neoptera</taxon>
        <taxon>Endopterygota</taxon>
        <taxon>Lepidoptera</taxon>
        <taxon>Glossata</taxon>
        <taxon>Ditrysia</taxon>
        <taxon>Tineoidea</taxon>
        <taxon>Psychidae</taxon>
        <taxon>Oiketicinae</taxon>
        <taxon>Eumeta</taxon>
    </lineage>
</organism>
<gene>
    <name evidence="1" type="ORF">EVAR_2347_1</name>
</gene>
<reference evidence="1 2" key="1">
    <citation type="journal article" date="2019" name="Commun. Biol.">
        <title>The bagworm genome reveals a unique fibroin gene that provides high tensile strength.</title>
        <authorList>
            <person name="Kono N."/>
            <person name="Nakamura H."/>
            <person name="Ohtoshi R."/>
            <person name="Tomita M."/>
            <person name="Numata K."/>
            <person name="Arakawa K."/>
        </authorList>
    </citation>
    <scope>NUCLEOTIDE SEQUENCE [LARGE SCALE GENOMIC DNA]</scope>
</reference>
<dbReference type="Proteomes" id="UP000299102">
    <property type="component" value="Unassembled WGS sequence"/>
</dbReference>
<sequence length="81" mass="8688">MILNCIIICEDISQRGPFPPTCPTDCGLNGGQRQSGEGYARPQEEDRLGIVEGVNNAGVADECASATEALEHCDEKDAMEF</sequence>
<dbReference type="AlphaFoldDB" id="A0A4C1SIX4"/>
<comment type="caution">
    <text evidence="1">The sequence shown here is derived from an EMBL/GenBank/DDBJ whole genome shotgun (WGS) entry which is preliminary data.</text>
</comment>
<proteinExistence type="predicted"/>
<accession>A0A4C1SIX4</accession>
<name>A0A4C1SIX4_EUMVA</name>
<evidence type="ECO:0000313" key="2">
    <source>
        <dbReference type="Proteomes" id="UP000299102"/>
    </source>
</evidence>